<accession>A0A9W7CV17</accession>
<evidence type="ECO:0000313" key="3">
    <source>
        <dbReference type="Proteomes" id="UP001165121"/>
    </source>
</evidence>
<dbReference type="EMBL" id="BSXT01001185">
    <property type="protein sequence ID" value="GMF39754.1"/>
    <property type="molecule type" value="Genomic_DNA"/>
</dbReference>
<gene>
    <name evidence="2" type="ORF">Pfra01_001193300</name>
</gene>
<evidence type="ECO:0000313" key="2">
    <source>
        <dbReference type="EMBL" id="GMF39754.1"/>
    </source>
</evidence>
<comment type="caution">
    <text evidence="2">The sequence shown here is derived from an EMBL/GenBank/DDBJ whole genome shotgun (WGS) entry which is preliminary data.</text>
</comment>
<reference evidence="2" key="1">
    <citation type="submission" date="2023-04" db="EMBL/GenBank/DDBJ databases">
        <title>Phytophthora fragariaefolia NBRC 109709.</title>
        <authorList>
            <person name="Ichikawa N."/>
            <person name="Sato H."/>
            <person name="Tonouchi N."/>
        </authorList>
    </citation>
    <scope>NUCLEOTIDE SEQUENCE</scope>
    <source>
        <strain evidence="2">NBRC 109709</strain>
    </source>
</reference>
<feature type="compositionally biased region" description="Low complexity" evidence="1">
    <location>
        <begin position="81"/>
        <end position="94"/>
    </location>
</feature>
<sequence>MCAQKLLIAETASADQDQCSKLQQLWSGCESRVAADASHRSTSTECSHSCGDRKVQAESSASRAGRIELADPALGQQPSGVASAATTTSSVSAI</sequence>
<feature type="region of interest" description="Disordered" evidence="1">
    <location>
        <begin position="57"/>
        <end position="94"/>
    </location>
</feature>
<proteinExistence type="predicted"/>
<evidence type="ECO:0000256" key="1">
    <source>
        <dbReference type="SAM" id="MobiDB-lite"/>
    </source>
</evidence>
<dbReference type="AlphaFoldDB" id="A0A9W7CV17"/>
<organism evidence="2 3">
    <name type="scientific">Phytophthora fragariaefolia</name>
    <dbReference type="NCBI Taxonomy" id="1490495"/>
    <lineage>
        <taxon>Eukaryota</taxon>
        <taxon>Sar</taxon>
        <taxon>Stramenopiles</taxon>
        <taxon>Oomycota</taxon>
        <taxon>Peronosporomycetes</taxon>
        <taxon>Peronosporales</taxon>
        <taxon>Peronosporaceae</taxon>
        <taxon>Phytophthora</taxon>
    </lineage>
</organism>
<name>A0A9W7CV17_9STRA</name>
<protein>
    <submittedName>
        <fullName evidence="2">Unnamed protein product</fullName>
    </submittedName>
</protein>
<dbReference type="Proteomes" id="UP001165121">
    <property type="component" value="Unassembled WGS sequence"/>
</dbReference>
<keyword evidence="3" id="KW-1185">Reference proteome</keyword>